<accession>A0A1G8HHL8</accession>
<dbReference type="Gene3D" id="3.30.70.120">
    <property type="match status" value="1"/>
</dbReference>
<dbReference type="SMART" id="SM00938">
    <property type="entry name" value="P-II"/>
    <property type="match status" value="1"/>
</dbReference>
<name>A0A1G8HHL8_9CLOT</name>
<dbReference type="RefSeq" id="WP_031573852.1">
    <property type="nucleotide sequence ID" value="NZ_FNDZ01000001.1"/>
</dbReference>
<dbReference type="GO" id="GO:0030234">
    <property type="term" value="F:enzyme regulator activity"/>
    <property type="evidence" value="ECO:0007669"/>
    <property type="project" value="InterPro"/>
</dbReference>
<evidence type="ECO:0008006" key="3">
    <source>
        <dbReference type="Google" id="ProtNLM"/>
    </source>
</evidence>
<reference evidence="1 2" key="1">
    <citation type="submission" date="2016-10" db="EMBL/GenBank/DDBJ databases">
        <authorList>
            <person name="de Groot N.N."/>
        </authorList>
    </citation>
    <scope>NUCLEOTIDE SEQUENCE [LARGE SCALE GENOMIC DNA]</scope>
    <source>
        <strain evidence="1 2">CGMCC 1.5058</strain>
    </source>
</reference>
<evidence type="ECO:0000313" key="2">
    <source>
        <dbReference type="Proteomes" id="UP000183255"/>
    </source>
</evidence>
<gene>
    <name evidence="1" type="ORF">SAMN05421804_101584</name>
</gene>
<protein>
    <recommendedName>
        <fullName evidence="3">Nitrogen regulatory protein P-II family</fullName>
    </recommendedName>
</protein>
<sequence>MEKQKWSLFVYIVNHKNGARVAKLASRYGISDAAVFMGHGTIDSSMLQFIGVSDIRKELVLCVSKDQEGQTVMEKIIKDQRLDKPKNGIAFTLPIRTIRSAYRIEPLLEEDRDPMINYEAIFTIVDQGKGQKVIDTAKAAGAFGATLINGKGSGIKEEKLPFTMTVEPLKEIILILSQHCHTDDIVLAVTKELNLEKPGHGILFTVDVTRTVGLYEGDCEKK</sequence>
<dbReference type="PROSITE" id="PS51343">
    <property type="entry name" value="PII_GLNB_DOM"/>
    <property type="match status" value="1"/>
</dbReference>
<evidence type="ECO:0000313" key="1">
    <source>
        <dbReference type="EMBL" id="SDI06052.1"/>
    </source>
</evidence>
<dbReference type="AlphaFoldDB" id="A0A1G8HHL8"/>
<organism evidence="1 2">
    <name type="scientific">Proteiniclasticum ruminis</name>
    <dbReference type="NCBI Taxonomy" id="398199"/>
    <lineage>
        <taxon>Bacteria</taxon>
        <taxon>Bacillati</taxon>
        <taxon>Bacillota</taxon>
        <taxon>Clostridia</taxon>
        <taxon>Eubacteriales</taxon>
        <taxon>Clostridiaceae</taxon>
        <taxon>Proteiniclasticum</taxon>
    </lineage>
</organism>
<dbReference type="InterPro" id="IPR015867">
    <property type="entry name" value="N-reg_PII/ATP_PRibTrfase_C"/>
</dbReference>
<dbReference type="InterPro" id="IPR011322">
    <property type="entry name" value="N-reg_PII-like_a/b"/>
</dbReference>
<dbReference type="GO" id="GO:0006808">
    <property type="term" value="P:regulation of nitrogen utilization"/>
    <property type="evidence" value="ECO:0007669"/>
    <property type="project" value="InterPro"/>
</dbReference>
<dbReference type="Proteomes" id="UP000183255">
    <property type="component" value="Unassembled WGS sequence"/>
</dbReference>
<dbReference type="SUPFAM" id="SSF54913">
    <property type="entry name" value="GlnB-like"/>
    <property type="match status" value="2"/>
</dbReference>
<dbReference type="InterPro" id="IPR002187">
    <property type="entry name" value="N-reg_PII"/>
</dbReference>
<dbReference type="EMBL" id="FNDZ01000001">
    <property type="protein sequence ID" value="SDI06052.1"/>
    <property type="molecule type" value="Genomic_DNA"/>
</dbReference>
<proteinExistence type="predicted"/>